<evidence type="ECO:0000313" key="6">
    <source>
        <dbReference type="EMBL" id="PWN95283.1"/>
    </source>
</evidence>
<organism evidence="6 7">
    <name type="scientific">Tilletiopsis washingtonensis</name>
    <dbReference type="NCBI Taxonomy" id="58919"/>
    <lineage>
        <taxon>Eukaryota</taxon>
        <taxon>Fungi</taxon>
        <taxon>Dikarya</taxon>
        <taxon>Basidiomycota</taxon>
        <taxon>Ustilaginomycotina</taxon>
        <taxon>Exobasidiomycetes</taxon>
        <taxon>Entylomatales</taxon>
        <taxon>Entylomatales incertae sedis</taxon>
        <taxon>Tilletiopsis</taxon>
    </lineage>
</organism>
<keyword evidence="7" id="KW-1185">Reference proteome</keyword>
<proteinExistence type="predicted"/>
<protein>
    <submittedName>
        <fullName evidence="6">Uncharacterized protein</fullName>
    </submittedName>
</protein>
<dbReference type="PANTHER" id="PTHR13396:SF5">
    <property type="entry name" value="NEDD4 FAMILY INTERACTING PROTEIN"/>
    <property type="match status" value="1"/>
</dbReference>
<dbReference type="GeneID" id="37267497"/>
<evidence type="ECO:0000313" key="7">
    <source>
        <dbReference type="Proteomes" id="UP000245946"/>
    </source>
</evidence>
<evidence type="ECO:0000256" key="3">
    <source>
        <dbReference type="ARBA" id="ARBA00022989"/>
    </source>
</evidence>
<name>A0A316Z549_9BASI</name>
<dbReference type="GO" id="GO:0006511">
    <property type="term" value="P:ubiquitin-dependent protein catabolic process"/>
    <property type="evidence" value="ECO:0007669"/>
    <property type="project" value="TreeGrafter"/>
</dbReference>
<reference evidence="6 7" key="1">
    <citation type="journal article" date="2018" name="Mol. Biol. Evol.">
        <title>Broad Genomic Sampling Reveals a Smut Pathogenic Ancestry of the Fungal Clade Ustilaginomycotina.</title>
        <authorList>
            <person name="Kijpornyongpan T."/>
            <person name="Mondo S.J."/>
            <person name="Barry K."/>
            <person name="Sandor L."/>
            <person name="Lee J."/>
            <person name="Lipzen A."/>
            <person name="Pangilinan J."/>
            <person name="LaButti K."/>
            <person name="Hainaut M."/>
            <person name="Henrissat B."/>
            <person name="Grigoriev I.V."/>
            <person name="Spatafora J.W."/>
            <person name="Aime M.C."/>
        </authorList>
    </citation>
    <scope>NUCLEOTIDE SEQUENCE [LARGE SCALE GENOMIC DNA]</scope>
    <source>
        <strain evidence="6 7">MCA 4186</strain>
    </source>
</reference>
<dbReference type="STRING" id="58919.A0A316Z549"/>
<feature type="non-terminal residue" evidence="6">
    <location>
        <position position="209"/>
    </location>
</feature>
<gene>
    <name evidence="6" type="ORF">FA09DRAFT_289747</name>
</gene>
<evidence type="ECO:0000256" key="5">
    <source>
        <dbReference type="SAM" id="Phobius"/>
    </source>
</evidence>
<dbReference type="GO" id="GO:0030001">
    <property type="term" value="P:metal ion transport"/>
    <property type="evidence" value="ECO:0007669"/>
    <property type="project" value="InterPro"/>
</dbReference>
<feature type="transmembrane region" description="Helical" evidence="5">
    <location>
        <begin position="64"/>
        <end position="85"/>
    </location>
</feature>
<dbReference type="AlphaFoldDB" id="A0A316Z549"/>
<dbReference type="GO" id="GO:0016020">
    <property type="term" value="C:membrane"/>
    <property type="evidence" value="ECO:0007669"/>
    <property type="project" value="UniProtKB-SubCell"/>
</dbReference>
<evidence type="ECO:0000256" key="2">
    <source>
        <dbReference type="ARBA" id="ARBA00022692"/>
    </source>
</evidence>
<dbReference type="OrthoDB" id="10003116at2759"/>
<dbReference type="Proteomes" id="UP000245946">
    <property type="component" value="Unassembled WGS sequence"/>
</dbReference>
<dbReference type="GO" id="GO:0048471">
    <property type="term" value="C:perinuclear region of cytoplasm"/>
    <property type="evidence" value="ECO:0007669"/>
    <property type="project" value="TreeGrafter"/>
</dbReference>
<dbReference type="GO" id="GO:0031398">
    <property type="term" value="P:positive regulation of protein ubiquitination"/>
    <property type="evidence" value="ECO:0007669"/>
    <property type="project" value="TreeGrafter"/>
</dbReference>
<sequence>EVLPPTYDVAAADAAPAYWETTIIGGGLHPLAPGGMGWTPGGAHVGAIEDLIIDGLPVGNFFGFAWNLLVSMSFQFVGFLLTYLLHTTHAARCGSQAGLGITLIQYGFFLRTRSTLDVGKPVEDAPSATPTGDTSALGHQWWELQHGDIANGTADALAAGAEAPGHEAQHDDGLFPVETGAEWLAYILMVLGWFMLLSSLLSYWRVHRW</sequence>
<feature type="non-terminal residue" evidence="6">
    <location>
        <position position="1"/>
    </location>
</feature>
<evidence type="ECO:0000256" key="4">
    <source>
        <dbReference type="ARBA" id="ARBA00023136"/>
    </source>
</evidence>
<dbReference type="RefSeq" id="XP_025595562.1">
    <property type="nucleotide sequence ID" value="XM_025739951.1"/>
</dbReference>
<dbReference type="CDD" id="cd22212">
    <property type="entry name" value="NDFIP-like"/>
    <property type="match status" value="1"/>
</dbReference>
<accession>A0A316Z549</accession>
<comment type="subcellular location">
    <subcellularLocation>
        <location evidence="1">Membrane</location>
        <topology evidence="1">Multi-pass membrane protein</topology>
    </subcellularLocation>
</comment>
<feature type="transmembrane region" description="Helical" evidence="5">
    <location>
        <begin position="97"/>
        <end position="114"/>
    </location>
</feature>
<dbReference type="PANTHER" id="PTHR13396">
    <property type="entry name" value="NEDD4 FAMILY INTERACTING PROTEIN 1/2"/>
    <property type="match status" value="1"/>
</dbReference>
<dbReference type="GO" id="GO:0005783">
    <property type="term" value="C:endoplasmic reticulum"/>
    <property type="evidence" value="ECO:0007669"/>
    <property type="project" value="TreeGrafter"/>
</dbReference>
<dbReference type="GO" id="GO:0007034">
    <property type="term" value="P:vacuolar transport"/>
    <property type="evidence" value="ECO:0007669"/>
    <property type="project" value="InterPro"/>
</dbReference>
<keyword evidence="4 5" id="KW-0472">Membrane</keyword>
<feature type="transmembrane region" description="Helical" evidence="5">
    <location>
        <begin position="183"/>
        <end position="204"/>
    </location>
</feature>
<dbReference type="GO" id="GO:0005794">
    <property type="term" value="C:Golgi apparatus"/>
    <property type="evidence" value="ECO:0007669"/>
    <property type="project" value="TreeGrafter"/>
</dbReference>
<dbReference type="EMBL" id="KZ819305">
    <property type="protein sequence ID" value="PWN95283.1"/>
    <property type="molecule type" value="Genomic_DNA"/>
</dbReference>
<keyword evidence="3 5" id="KW-1133">Transmembrane helix</keyword>
<dbReference type="InterPro" id="IPR019325">
    <property type="entry name" value="NEDD4/Bsd2"/>
</dbReference>
<dbReference type="Pfam" id="PF10176">
    <property type="entry name" value="NEDD4_Bsd2"/>
    <property type="match status" value="1"/>
</dbReference>
<keyword evidence="2 5" id="KW-0812">Transmembrane</keyword>
<evidence type="ECO:0000256" key="1">
    <source>
        <dbReference type="ARBA" id="ARBA00004141"/>
    </source>
</evidence>